<organism evidence="1 2">
    <name type="scientific">Raineya orbicola</name>
    <dbReference type="NCBI Taxonomy" id="2016530"/>
    <lineage>
        <taxon>Bacteria</taxon>
        <taxon>Pseudomonadati</taxon>
        <taxon>Bacteroidota</taxon>
        <taxon>Cytophagia</taxon>
        <taxon>Cytophagales</taxon>
        <taxon>Raineyaceae</taxon>
        <taxon>Raineya</taxon>
    </lineage>
</organism>
<reference evidence="1 2" key="1">
    <citation type="submission" date="2017-06" db="EMBL/GenBank/DDBJ databases">
        <title>Raineya orbicola gen. nov., sp. nov. a slightly thermophilic bacterium of the phylum Bacteroidetes and the description of Raineyaceae fam. nov.</title>
        <authorList>
            <person name="Albuquerque L."/>
            <person name="Polonia A.R.M."/>
            <person name="Barroso C."/>
            <person name="Froufe H.J.C."/>
            <person name="Lage O."/>
            <person name="Lobo-Da-Cunha A."/>
            <person name="Egas C."/>
            <person name="Da Costa M.S."/>
        </authorList>
    </citation>
    <scope>NUCLEOTIDE SEQUENCE [LARGE SCALE GENOMIC DNA]</scope>
    <source>
        <strain evidence="1 2">SPSPC-11</strain>
    </source>
</reference>
<protein>
    <submittedName>
        <fullName evidence="1">Uncharacterized protein</fullName>
    </submittedName>
</protein>
<gene>
    <name evidence="1" type="ORF">Rain11_0650</name>
</gene>
<dbReference type="AlphaFoldDB" id="A0A2N3IJ17"/>
<evidence type="ECO:0000313" key="1">
    <source>
        <dbReference type="EMBL" id="PKQ70271.1"/>
    </source>
</evidence>
<accession>A0A2N3IJ17</accession>
<sequence length="78" mass="8800">MKVSALKLKSWSEEVISPLAWQRIILKALPTLKEMGFELNALMNPSETLILSEKAFEVIDAVVKELYQTEILPELVTA</sequence>
<comment type="caution">
    <text evidence="1">The sequence shown here is derived from an EMBL/GenBank/DDBJ whole genome shotgun (WGS) entry which is preliminary data.</text>
</comment>
<dbReference type="OrthoDB" id="982203at2"/>
<proteinExistence type="predicted"/>
<dbReference type="Proteomes" id="UP000233387">
    <property type="component" value="Unassembled WGS sequence"/>
</dbReference>
<evidence type="ECO:0000313" key="2">
    <source>
        <dbReference type="Proteomes" id="UP000233387"/>
    </source>
</evidence>
<dbReference type="RefSeq" id="WP_101357913.1">
    <property type="nucleotide sequence ID" value="NZ_NKXO01000008.1"/>
</dbReference>
<dbReference type="EMBL" id="NKXO01000008">
    <property type="protein sequence ID" value="PKQ70271.1"/>
    <property type="molecule type" value="Genomic_DNA"/>
</dbReference>
<name>A0A2N3IJ17_9BACT</name>
<keyword evidence="2" id="KW-1185">Reference proteome</keyword>